<evidence type="ECO:0000256" key="7">
    <source>
        <dbReference type="ARBA" id="ARBA00022723"/>
    </source>
</evidence>
<evidence type="ECO:0000256" key="4">
    <source>
        <dbReference type="ARBA" id="ARBA00006759"/>
    </source>
</evidence>
<dbReference type="GO" id="GO:0031123">
    <property type="term" value="P:RNA 3'-end processing"/>
    <property type="evidence" value="ECO:0007669"/>
    <property type="project" value="UniProtKB-ARBA"/>
</dbReference>
<dbReference type="Proteomes" id="UP000616769">
    <property type="component" value="Unassembled WGS sequence"/>
</dbReference>
<evidence type="ECO:0000256" key="15">
    <source>
        <dbReference type="SAM" id="Phobius"/>
    </source>
</evidence>
<accession>A0A132ABF1</accession>
<evidence type="ECO:0000256" key="5">
    <source>
        <dbReference type="ARBA" id="ARBA00010808"/>
    </source>
</evidence>
<dbReference type="SUPFAM" id="SSF54575">
    <property type="entry name" value="Ribosomal protein L31e"/>
    <property type="match status" value="1"/>
</dbReference>
<dbReference type="SMART" id="SM01380">
    <property type="entry name" value="Ribosomal_L31e"/>
    <property type="match status" value="1"/>
</dbReference>
<dbReference type="GO" id="GO:0004416">
    <property type="term" value="F:hydroxyacylglutathione hydrolase activity"/>
    <property type="evidence" value="ECO:0007669"/>
    <property type="project" value="UniProtKB-EC"/>
</dbReference>
<proteinExistence type="inferred from homology"/>
<keyword evidence="20" id="KW-1185">Reference proteome</keyword>
<evidence type="ECO:0000256" key="2">
    <source>
        <dbReference type="ARBA" id="ARBA00001947"/>
    </source>
</evidence>
<comment type="similarity">
    <text evidence="5">Belongs to the eukaryotic ribosomal protein eL31 family.</text>
</comment>
<evidence type="ECO:0000256" key="14">
    <source>
        <dbReference type="ARBA" id="ARBA00035337"/>
    </source>
</evidence>
<dbReference type="NCBIfam" id="TIGR03413">
    <property type="entry name" value="GSH_gloB"/>
    <property type="match status" value="1"/>
</dbReference>
<gene>
    <name evidence="18" type="ORF">QR98_0067130</name>
    <name evidence="17" type="ORF">SSS_6476</name>
</gene>
<evidence type="ECO:0000313" key="21">
    <source>
        <dbReference type="Proteomes" id="UP000616769"/>
    </source>
</evidence>
<reference evidence="19" key="4">
    <citation type="submission" date="2022-06" db="UniProtKB">
        <authorList>
            <consortium name="EnsemblMetazoa"/>
        </authorList>
    </citation>
    <scope>IDENTIFICATION</scope>
</reference>
<organism evidence="18 21">
    <name type="scientific">Sarcoptes scabiei</name>
    <name type="common">Itch mite</name>
    <name type="synonym">Acarus scabiei</name>
    <dbReference type="NCBI Taxonomy" id="52283"/>
    <lineage>
        <taxon>Eukaryota</taxon>
        <taxon>Metazoa</taxon>
        <taxon>Ecdysozoa</taxon>
        <taxon>Arthropoda</taxon>
        <taxon>Chelicerata</taxon>
        <taxon>Arachnida</taxon>
        <taxon>Acari</taxon>
        <taxon>Acariformes</taxon>
        <taxon>Sarcoptiformes</taxon>
        <taxon>Astigmata</taxon>
        <taxon>Psoroptidia</taxon>
        <taxon>Sarcoptoidea</taxon>
        <taxon>Sarcoptidae</taxon>
        <taxon>Sarcoptinae</taxon>
        <taxon>Sarcoptes</taxon>
    </lineage>
</organism>
<keyword evidence="15" id="KW-1133">Transmembrane helix</keyword>
<keyword evidence="9" id="KW-0862">Zinc</keyword>
<dbReference type="Gene3D" id="3.60.15.10">
    <property type="entry name" value="Ribonuclease Z/Hydroxyacylglutathione hydrolase-like"/>
    <property type="match status" value="1"/>
</dbReference>
<evidence type="ECO:0000259" key="16">
    <source>
        <dbReference type="SMART" id="SM00849"/>
    </source>
</evidence>
<dbReference type="VEuPathDB" id="VectorBase:SSCA003213"/>
<dbReference type="Proteomes" id="UP000070412">
    <property type="component" value="Unassembled WGS sequence"/>
</dbReference>
<dbReference type="Pfam" id="PF16123">
    <property type="entry name" value="HAGH_C"/>
    <property type="match status" value="1"/>
</dbReference>
<comment type="cofactor">
    <cofactor evidence="2">
        <name>Zn(2+)</name>
        <dbReference type="ChEBI" id="CHEBI:29105"/>
    </cofactor>
</comment>
<evidence type="ECO:0000256" key="3">
    <source>
        <dbReference type="ARBA" id="ARBA00004963"/>
    </source>
</evidence>
<evidence type="ECO:0000313" key="18">
    <source>
        <dbReference type="EMBL" id="KPM08199.1"/>
    </source>
</evidence>
<dbReference type="InterPro" id="IPR023621">
    <property type="entry name" value="Ribosomal_eL31_dom_sf"/>
</dbReference>
<evidence type="ECO:0000256" key="13">
    <source>
        <dbReference type="ARBA" id="ARBA00035230"/>
    </source>
</evidence>
<dbReference type="PANTHER" id="PTHR11935:SF94">
    <property type="entry name" value="TENZING NORGAY, ISOFORM C"/>
    <property type="match status" value="1"/>
</dbReference>
<evidence type="ECO:0000256" key="12">
    <source>
        <dbReference type="ARBA" id="ARBA00031044"/>
    </source>
</evidence>
<protein>
    <recommendedName>
        <fullName evidence="13">Large ribosomal subunit protein eL31</fullName>
        <ecNumber evidence="6">3.1.2.6</ecNumber>
    </recommendedName>
    <alternativeName>
        <fullName evidence="14">60S ribosomal protein L31</fullName>
    </alternativeName>
    <alternativeName>
        <fullName evidence="12">Glyoxalase II</fullName>
    </alternativeName>
</protein>
<dbReference type="GO" id="GO:0046872">
    <property type="term" value="F:metal ion binding"/>
    <property type="evidence" value="ECO:0007669"/>
    <property type="project" value="UniProtKB-KW"/>
</dbReference>
<dbReference type="GO" id="GO:0005840">
    <property type="term" value="C:ribosome"/>
    <property type="evidence" value="ECO:0007669"/>
    <property type="project" value="UniProtKB-KW"/>
</dbReference>
<feature type="domain" description="Metallo-beta-lactamase" evidence="16">
    <location>
        <begin position="146"/>
        <end position="305"/>
    </location>
</feature>
<dbReference type="PANTHER" id="PTHR11935">
    <property type="entry name" value="BETA LACTAMASE DOMAIN"/>
    <property type="match status" value="1"/>
</dbReference>
<dbReference type="EnsemblMetazoa" id="SSS_6476s_mrna">
    <property type="protein sequence ID" value="KAF7492856.1"/>
    <property type="gene ID" value="SSS_6476"/>
</dbReference>
<keyword evidence="11" id="KW-0687">Ribonucleoprotein</keyword>
<evidence type="ECO:0000256" key="1">
    <source>
        <dbReference type="ARBA" id="ARBA00001623"/>
    </source>
</evidence>
<keyword evidence="15" id="KW-0812">Transmembrane</keyword>
<dbReference type="InterPro" id="IPR001279">
    <property type="entry name" value="Metallo-B-lactamas"/>
</dbReference>
<evidence type="ECO:0000256" key="8">
    <source>
        <dbReference type="ARBA" id="ARBA00022801"/>
    </source>
</evidence>
<evidence type="ECO:0000313" key="19">
    <source>
        <dbReference type="EnsemblMetazoa" id="KAF7492856.1"/>
    </source>
</evidence>
<dbReference type="GO" id="GO:0006412">
    <property type="term" value="P:translation"/>
    <property type="evidence" value="ECO:0007669"/>
    <property type="project" value="InterPro"/>
</dbReference>
<dbReference type="InterPro" id="IPR000054">
    <property type="entry name" value="Ribosomal_eL31"/>
</dbReference>
<dbReference type="EMBL" id="WVUK01000056">
    <property type="protein sequence ID" value="KAF7492856.1"/>
    <property type="molecule type" value="Genomic_DNA"/>
</dbReference>
<dbReference type="CDD" id="cd07723">
    <property type="entry name" value="hydroxyacylglutathione_hydrolase_MBL-fold"/>
    <property type="match status" value="1"/>
</dbReference>
<dbReference type="InterPro" id="IPR017782">
    <property type="entry name" value="Hydroxyacylglutathione_Hdrlase"/>
</dbReference>
<dbReference type="GO" id="GO:0003735">
    <property type="term" value="F:structural constituent of ribosome"/>
    <property type="evidence" value="ECO:0007669"/>
    <property type="project" value="InterPro"/>
</dbReference>
<comment type="catalytic activity">
    <reaction evidence="1">
        <text>an S-(2-hydroxyacyl)glutathione + H2O = a 2-hydroxy carboxylate + glutathione + H(+)</text>
        <dbReference type="Rhea" id="RHEA:21864"/>
        <dbReference type="ChEBI" id="CHEBI:15377"/>
        <dbReference type="ChEBI" id="CHEBI:15378"/>
        <dbReference type="ChEBI" id="CHEBI:57925"/>
        <dbReference type="ChEBI" id="CHEBI:58896"/>
        <dbReference type="ChEBI" id="CHEBI:71261"/>
        <dbReference type="EC" id="3.1.2.6"/>
    </reaction>
</comment>
<dbReference type="Pfam" id="PF01198">
    <property type="entry name" value="Ribosomal_L31e"/>
    <property type="match status" value="1"/>
</dbReference>
<dbReference type="OrthoDB" id="515692at2759"/>
<dbReference type="FunFam" id="3.60.15.10:FF:000019">
    <property type="entry name" value="Hydroxyacylglutathione hydrolase, mitochondrial"/>
    <property type="match status" value="1"/>
</dbReference>
<keyword evidence="7" id="KW-0479">Metal-binding</keyword>
<comment type="similarity">
    <text evidence="4">Belongs to the metallo-beta-lactamase superfamily. Glyoxalase II family.</text>
</comment>
<evidence type="ECO:0000256" key="9">
    <source>
        <dbReference type="ARBA" id="ARBA00022833"/>
    </source>
</evidence>
<keyword evidence="15" id="KW-0472">Membrane</keyword>
<feature type="transmembrane region" description="Helical" evidence="15">
    <location>
        <begin position="98"/>
        <end position="115"/>
    </location>
</feature>
<dbReference type="InterPro" id="IPR020052">
    <property type="entry name" value="Ribosomal_eL31_CS"/>
</dbReference>
<dbReference type="InterPro" id="IPR035680">
    <property type="entry name" value="Clx_II_MBL"/>
</dbReference>
<evidence type="ECO:0000313" key="20">
    <source>
        <dbReference type="Proteomes" id="UP000070412"/>
    </source>
</evidence>
<dbReference type="HAMAP" id="MF_01374">
    <property type="entry name" value="Glyoxalase_2"/>
    <property type="match status" value="1"/>
</dbReference>
<dbReference type="Pfam" id="PF00753">
    <property type="entry name" value="Lactamase_B"/>
    <property type="match status" value="1"/>
</dbReference>
<dbReference type="InterPro" id="IPR036866">
    <property type="entry name" value="RibonucZ/Hydroxyglut_hydro"/>
</dbReference>
<evidence type="ECO:0000313" key="17">
    <source>
        <dbReference type="EMBL" id="KAF7492856.1"/>
    </source>
</evidence>
<dbReference type="PROSITE" id="PS01144">
    <property type="entry name" value="RIBOSOMAL_L31E"/>
    <property type="match status" value="1"/>
</dbReference>
<dbReference type="EC" id="3.1.2.6" evidence="6"/>
<reference evidence="20" key="2">
    <citation type="journal article" date="2020" name="PLoS Negl. Trop. Dis.">
        <title>High-quality nuclear genome for Sarcoptes scabiei-A critical resource for a neglected parasite.</title>
        <authorList>
            <person name="Korhonen P.K."/>
            <person name="Gasser R.B."/>
            <person name="Ma G."/>
            <person name="Wang T."/>
            <person name="Stroehlein A.J."/>
            <person name="Young N.D."/>
            <person name="Ang C.S."/>
            <person name="Fernando D.D."/>
            <person name="Lu H.C."/>
            <person name="Taylor S."/>
            <person name="Reynolds S.L."/>
            <person name="Mofiz E."/>
            <person name="Najaraj S.H."/>
            <person name="Gowda H."/>
            <person name="Madugundu A."/>
            <person name="Renuse S."/>
            <person name="Holt D."/>
            <person name="Pandey A."/>
            <person name="Papenfuss A.T."/>
            <person name="Fischer K."/>
        </authorList>
    </citation>
    <scope>NUCLEOTIDE SEQUENCE [LARGE SCALE GENOMIC DNA]</scope>
</reference>
<evidence type="ECO:0000256" key="6">
    <source>
        <dbReference type="ARBA" id="ARBA00011917"/>
    </source>
</evidence>
<dbReference type="EMBL" id="JXLN01012231">
    <property type="protein sequence ID" value="KPM08199.1"/>
    <property type="molecule type" value="Genomic_DNA"/>
</dbReference>
<reference evidence="17" key="3">
    <citation type="submission" date="2020-01" db="EMBL/GenBank/DDBJ databases">
        <authorList>
            <person name="Korhonen P.K.K."/>
            <person name="Guangxu M.G."/>
            <person name="Wang T.W."/>
            <person name="Stroehlein A.J.S."/>
            <person name="Young N.D."/>
            <person name="Ang C.-S.A."/>
            <person name="Fernando D.W.F."/>
            <person name="Lu H.L."/>
            <person name="Taylor S.T."/>
            <person name="Ehtesham M.E.M."/>
            <person name="Najaraj S.H.N."/>
            <person name="Harsha G.H.G."/>
            <person name="Madugundu A.M."/>
            <person name="Renuse S.R."/>
            <person name="Holt D.H."/>
            <person name="Pandey A.P."/>
            <person name="Papenfuss A.P."/>
            <person name="Gasser R.B.G."/>
            <person name="Fischer K.F."/>
        </authorList>
    </citation>
    <scope>NUCLEOTIDE SEQUENCE</scope>
    <source>
        <strain evidence="17">SSS_KF_BRIS2020</strain>
    </source>
</reference>
<dbReference type="CDD" id="cd00463">
    <property type="entry name" value="Ribosomal_L31e"/>
    <property type="match status" value="1"/>
</dbReference>
<comment type="pathway">
    <text evidence="3">Secondary metabolite metabolism; methylglyoxal degradation; (R)-lactate from methylglyoxal: step 2/2.</text>
</comment>
<dbReference type="InterPro" id="IPR032282">
    <property type="entry name" value="HAGH_C"/>
</dbReference>
<dbReference type="AlphaFoldDB" id="A0A132ABF1"/>
<dbReference type="FunFam" id="3.10.440.10:FF:000001">
    <property type="entry name" value="60S ribosomal protein L31"/>
    <property type="match status" value="1"/>
</dbReference>
<dbReference type="Gene3D" id="3.10.440.10">
    <property type="match status" value="1"/>
</dbReference>
<dbReference type="SMART" id="SM00849">
    <property type="entry name" value="Lactamase_B"/>
    <property type="match status" value="1"/>
</dbReference>
<evidence type="ECO:0000256" key="10">
    <source>
        <dbReference type="ARBA" id="ARBA00022980"/>
    </source>
</evidence>
<name>A0A132ABF1_SARSC</name>
<dbReference type="SUPFAM" id="SSF56281">
    <property type="entry name" value="Metallo-hydrolase/oxidoreductase"/>
    <property type="match status" value="1"/>
</dbReference>
<sequence>MVSNKQRTDKKNKSTLNDVITREYTIHLHKRLHGVGFKKRAPRAIKEIRKFAQKQMCTEDVRIDTRLNKYIWSQGIRNVPFRVRVRLARRRNEDEDSVHKLYTLVTLVAVLLWLARRVRGQHQFTNITTDQSCSTMDVHIIPALSDNYMYLVVDRETKDAAVVDPVEPDRILPLIKEKNLNLRKVLTTHHHWDHAGGNKALVKQMPDVKVFGGENRVDACTNIVKHGDQFNLGSLRIECLFTPCHTKGHICYKISSDQEINLFTGDTLFVAGCGKFFEGTAEQMNSALNKIIGSLPGHTKIYCGHEYTLSNLKFAKFIDPDNKEIDQKIDFAKECQQRNQPTVPSTLDQEKLYNPFMRVNEAVIQARSKTTDPIETMRWLREEKNRFKASN</sequence>
<keyword evidence="8 18" id="KW-0378">Hydrolase</keyword>
<dbReference type="GO" id="GO:0019243">
    <property type="term" value="P:methylglyoxal catabolic process to D-lactate via S-lactoyl-glutathione"/>
    <property type="evidence" value="ECO:0007669"/>
    <property type="project" value="InterPro"/>
</dbReference>
<keyword evidence="10" id="KW-0689">Ribosomal protein</keyword>
<evidence type="ECO:0000256" key="11">
    <source>
        <dbReference type="ARBA" id="ARBA00023274"/>
    </source>
</evidence>
<reference evidence="18 21" key="1">
    <citation type="journal article" date="2015" name="Parasit. Vectors">
        <title>Draft genome of the scabies mite.</title>
        <authorList>
            <person name="Rider S.D.Jr."/>
            <person name="Morgan M.S."/>
            <person name="Arlian L.G."/>
        </authorList>
    </citation>
    <scope>NUCLEOTIDE SEQUENCE [LARGE SCALE GENOMIC DNA]</scope>
    <source>
        <strain evidence="18">Arlian Lab</strain>
    </source>
</reference>
<dbReference type="GO" id="GO:1990904">
    <property type="term" value="C:ribonucleoprotein complex"/>
    <property type="evidence" value="ECO:0007669"/>
    <property type="project" value="UniProtKB-KW"/>
</dbReference>